<keyword evidence="1 2" id="KW-0732">Signal</keyword>
<dbReference type="NCBIfam" id="TIGR04183">
    <property type="entry name" value="Por_Secre_tail"/>
    <property type="match status" value="1"/>
</dbReference>
<protein>
    <submittedName>
        <fullName evidence="4">T9SS type A sorting domain-containing protein</fullName>
    </submittedName>
</protein>
<gene>
    <name evidence="4" type="ORF">E3J38_08175</name>
</gene>
<organism evidence="4 5">
    <name type="scientific">candidate division TA06 bacterium</name>
    <dbReference type="NCBI Taxonomy" id="2250710"/>
    <lineage>
        <taxon>Bacteria</taxon>
        <taxon>Bacteria division TA06</taxon>
    </lineage>
</organism>
<comment type="caution">
    <text evidence="4">The sequence shown here is derived from an EMBL/GenBank/DDBJ whole genome shotgun (WGS) entry which is preliminary data.</text>
</comment>
<evidence type="ECO:0000259" key="3">
    <source>
        <dbReference type="Pfam" id="PF13860"/>
    </source>
</evidence>
<dbReference type="SUPFAM" id="SSF69318">
    <property type="entry name" value="Integrin alpha N-terminal domain"/>
    <property type="match status" value="1"/>
</dbReference>
<dbReference type="Gene3D" id="2.60.40.4070">
    <property type="match status" value="1"/>
</dbReference>
<name>A0A523XHC8_UNCT6</name>
<dbReference type="Pfam" id="PF13517">
    <property type="entry name" value="FG-GAP_3"/>
    <property type="match status" value="2"/>
</dbReference>
<sequence>MMGRLLAICLVALFVTTTAHAETEVQSSWYLGSGVPGPVTEWGESFWMSESIAYSVEGQISLLAASVDHNAWTKHVIDSDSRIDGHATILPADIDNDGYTDLVAILDNYPGMIVWYEYTSSGYVRHDIYEINSVRQGTTWPYDMDGDGDIDIVASATEGLIWLENNGGVFNKWVIDASRGYQYARPGDVDNDGDIDIVVHDLSWDYMHGDLWLFRNDGTMSFTSEMVYNTNSDLIWRVNVGDLDGDGYLDIQTSMDPIMVFLNDGTGAFSLKYTYNGQAMVDGSWLSDFDADGDLDIMGAHFGAAPYYPRDLFWLENDGSGMSFTHHSIGGANGDYGDGGMATDVDLDGRMDALGAYRKVAWFEQLSGGGYATHELPGGNVGNSHWIYGENLDGGPCIGDVDVDILVSNYGQFLWWENRIVTFHRQGVLFSSILDAQALALWHTFGWDDCEPEGCNNEYYVRSGRTVAELESSPWLGPIASSGDSLKGYGVPDGRYFQYMLAMNNLTAPGDISPSVLEIWVTYEGPFCEPVEPWLVRTQGYWRRQCKDNPHEDICAYIDSIHAYVDLFDGFDCDSICGLMKVNPPETDMCRKARRQFMALLLNIASGKLALCNCLEDGSEVGDVVAEIDSLLLGMPDHATCVYAKTLADDINNGKGIVPCDTLFCPVPPTSVLCVSYPVTPNPFANSTTIRYELRTSAHVQLMLYDKMGRLVRILVDRMQGPGFYQVEWKGSDNTGRKLPSGIYFSRLKTGTFTSASKLILLR</sequence>
<evidence type="ECO:0000256" key="2">
    <source>
        <dbReference type="SAM" id="SignalP"/>
    </source>
</evidence>
<dbReference type="AlphaFoldDB" id="A0A523XHC8"/>
<dbReference type="InterPro" id="IPR025965">
    <property type="entry name" value="FlgD/Vpr_Ig-like"/>
</dbReference>
<dbReference type="PANTHER" id="PTHR44103:SF1">
    <property type="entry name" value="PROPROTEIN CONVERTASE P"/>
    <property type="match status" value="1"/>
</dbReference>
<dbReference type="EMBL" id="SOIP01000471">
    <property type="protein sequence ID" value="TET78693.1"/>
    <property type="molecule type" value="Genomic_DNA"/>
</dbReference>
<feature type="domain" description="FlgD/Vpr Ig-like" evidence="3">
    <location>
        <begin position="687"/>
        <end position="744"/>
    </location>
</feature>
<dbReference type="InterPro" id="IPR026444">
    <property type="entry name" value="Secre_tail"/>
</dbReference>
<evidence type="ECO:0000256" key="1">
    <source>
        <dbReference type="ARBA" id="ARBA00022729"/>
    </source>
</evidence>
<feature type="chain" id="PRO_5022019077" evidence="2">
    <location>
        <begin position="22"/>
        <end position="763"/>
    </location>
</feature>
<accession>A0A523XHC8</accession>
<dbReference type="InterPro" id="IPR013517">
    <property type="entry name" value="FG-GAP"/>
</dbReference>
<feature type="signal peptide" evidence="2">
    <location>
        <begin position="1"/>
        <end position="21"/>
    </location>
</feature>
<dbReference type="Proteomes" id="UP000315534">
    <property type="component" value="Unassembled WGS sequence"/>
</dbReference>
<dbReference type="InterPro" id="IPR028994">
    <property type="entry name" value="Integrin_alpha_N"/>
</dbReference>
<reference evidence="4 5" key="1">
    <citation type="submission" date="2019-03" db="EMBL/GenBank/DDBJ databases">
        <title>Metabolic potential of uncultured bacteria and archaea associated with petroleum seepage in deep-sea sediments.</title>
        <authorList>
            <person name="Dong X."/>
            <person name="Hubert C."/>
        </authorList>
    </citation>
    <scope>NUCLEOTIDE SEQUENCE [LARGE SCALE GENOMIC DNA]</scope>
    <source>
        <strain evidence="4">E29_bin36</strain>
    </source>
</reference>
<evidence type="ECO:0000313" key="5">
    <source>
        <dbReference type="Proteomes" id="UP000315534"/>
    </source>
</evidence>
<evidence type="ECO:0000313" key="4">
    <source>
        <dbReference type="EMBL" id="TET78693.1"/>
    </source>
</evidence>
<dbReference type="Pfam" id="PF13860">
    <property type="entry name" value="FlgD_ig"/>
    <property type="match status" value="1"/>
</dbReference>
<proteinExistence type="predicted"/>
<dbReference type="PANTHER" id="PTHR44103">
    <property type="entry name" value="PROPROTEIN CONVERTASE P"/>
    <property type="match status" value="1"/>
</dbReference>